<keyword evidence="8" id="KW-1185">Reference proteome</keyword>
<dbReference type="Pfam" id="PF00155">
    <property type="entry name" value="Aminotran_1_2"/>
    <property type="match status" value="1"/>
</dbReference>
<dbReference type="Pfam" id="PF00392">
    <property type="entry name" value="GntR"/>
    <property type="match status" value="1"/>
</dbReference>
<dbReference type="Gene3D" id="3.90.1150.10">
    <property type="entry name" value="Aspartate Aminotransferase, domain 1"/>
    <property type="match status" value="1"/>
</dbReference>
<dbReference type="InterPro" id="IPR004839">
    <property type="entry name" value="Aminotransferase_I/II_large"/>
</dbReference>
<accession>A0A255GSL5</accession>
<dbReference type="GO" id="GO:0030170">
    <property type="term" value="F:pyridoxal phosphate binding"/>
    <property type="evidence" value="ECO:0007669"/>
    <property type="project" value="InterPro"/>
</dbReference>
<dbReference type="PANTHER" id="PTHR46577:SF2">
    <property type="entry name" value="TRANSCRIPTIONAL REGULATORY PROTEIN"/>
    <property type="match status" value="1"/>
</dbReference>
<dbReference type="Proteomes" id="UP000215896">
    <property type="component" value="Unassembled WGS sequence"/>
</dbReference>
<dbReference type="EMBL" id="NMVO01000001">
    <property type="protein sequence ID" value="OYO17636.1"/>
    <property type="molecule type" value="Genomic_DNA"/>
</dbReference>
<dbReference type="InterPro" id="IPR015424">
    <property type="entry name" value="PyrdxlP-dep_Trfase"/>
</dbReference>
<keyword evidence="5" id="KW-0804">Transcription</keyword>
<proteinExistence type="inferred from homology"/>
<dbReference type="GO" id="GO:0003677">
    <property type="term" value="F:DNA binding"/>
    <property type="evidence" value="ECO:0007669"/>
    <property type="project" value="UniProtKB-KW"/>
</dbReference>
<dbReference type="AlphaFoldDB" id="A0A255GSL5"/>
<dbReference type="CDD" id="cd00609">
    <property type="entry name" value="AAT_like"/>
    <property type="match status" value="1"/>
</dbReference>
<dbReference type="OrthoDB" id="9802328at2"/>
<dbReference type="GO" id="GO:0003700">
    <property type="term" value="F:DNA-binding transcription factor activity"/>
    <property type="evidence" value="ECO:0007669"/>
    <property type="project" value="InterPro"/>
</dbReference>
<evidence type="ECO:0000256" key="1">
    <source>
        <dbReference type="ARBA" id="ARBA00005384"/>
    </source>
</evidence>
<dbReference type="InterPro" id="IPR000524">
    <property type="entry name" value="Tscrpt_reg_HTH_GntR"/>
</dbReference>
<evidence type="ECO:0000259" key="6">
    <source>
        <dbReference type="PROSITE" id="PS50949"/>
    </source>
</evidence>
<dbReference type="CDD" id="cd07377">
    <property type="entry name" value="WHTH_GntR"/>
    <property type="match status" value="1"/>
</dbReference>
<organism evidence="7 8">
    <name type="scientific">Enemella evansiae</name>
    <dbReference type="NCBI Taxonomy" id="2016499"/>
    <lineage>
        <taxon>Bacteria</taxon>
        <taxon>Bacillati</taxon>
        <taxon>Actinomycetota</taxon>
        <taxon>Actinomycetes</taxon>
        <taxon>Propionibacteriales</taxon>
        <taxon>Propionibacteriaceae</taxon>
        <taxon>Enemella</taxon>
    </lineage>
</organism>
<evidence type="ECO:0000256" key="3">
    <source>
        <dbReference type="ARBA" id="ARBA00023015"/>
    </source>
</evidence>
<comment type="similarity">
    <text evidence="1">In the C-terminal section; belongs to the class-I pyridoxal-phosphate-dependent aminotransferase family.</text>
</comment>
<feature type="domain" description="HTH gntR-type" evidence="6">
    <location>
        <begin position="1"/>
        <end position="69"/>
    </location>
</feature>
<dbReference type="SUPFAM" id="SSF53383">
    <property type="entry name" value="PLP-dependent transferases"/>
    <property type="match status" value="1"/>
</dbReference>
<dbReference type="InterPro" id="IPR015422">
    <property type="entry name" value="PyrdxlP-dep_Trfase_small"/>
</dbReference>
<evidence type="ECO:0000313" key="7">
    <source>
        <dbReference type="EMBL" id="OYO17636.1"/>
    </source>
</evidence>
<sequence length="472" mass="50169">MNDDSTARLAGTLRRWVDASAPGMRLPSTRQLVAEHQVSPATVQKAVRSLVAAGVVETRPGVGNFVREVRRLASSDFGWQTGALGEAAPREPQRTSSLASAPPEAIALHSGYPDRELLPERLVRAAFTRAARNDAVVQRPPEAGTDELRAWFARELASVTGDGIAAPVARDALVLPGSQSALSASFRALVGVGGTLLIESPTYWGAILAARQAGIRLIPIPTGPEGIDADELERALRRTGARVLYAQPTFANPTGALWSADLRDRVLELVRRHGAFLIEDDWARDFGMVPPPVPLAAQDGDGHVVHLRSLTKSVSPAVRVAGVIARGPVRERILATTRAESMYVSGVLQAVAHDVVSQSGWRTHRRGLGRQLIARRDALIAALALEAPAAQVQGVPAGGLNLWIRLPDVVDAARLARDCRADGLLLGPGVEWFPGEEPGNFLRLNFSGPDPGGFTTGARILAAALARQGVTD</sequence>
<dbReference type="PROSITE" id="PS50949">
    <property type="entry name" value="HTH_GNTR"/>
    <property type="match status" value="1"/>
</dbReference>
<reference evidence="7 8" key="1">
    <citation type="submission" date="2017-07" db="EMBL/GenBank/DDBJ databases">
        <title>Draft whole genome sequences of clinical Proprionibacteriaceae strains.</title>
        <authorList>
            <person name="Bernier A.-M."/>
            <person name="Bernard K."/>
            <person name="Domingo M.-C."/>
        </authorList>
    </citation>
    <scope>NUCLEOTIDE SEQUENCE [LARGE SCALE GENOMIC DNA]</scope>
    <source>
        <strain evidence="7 8">NML 030167</strain>
    </source>
</reference>
<dbReference type="InterPro" id="IPR036388">
    <property type="entry name" value="WH-like_DNA-bd_sf"/>
</dbReference>
<evidence type="ECO:0000256" key="5">
    <source>
        <dbReference type="ARBA" id="ARBA00023163"/>
    </source>
</evidence>
<dbReference type="SUPFAM" id="SSF46785">
    <property type="entry name" value="Winged helix' DNA-binding domain"/>
    <property type="match status" value="1"/>
</dbReference>
<dbReference type="RefSeq" id="WP_094404444.1">
    <property type="nucleotide sequence ID" value="NZ_NMVP01000012.1"/>
</dbReference>
<evidence type="ECO:0000256" key="2">
    <source>
        <dbReference type="ARBA" id="ARBA00022898"/>
    </source>
</evidence>
<gene>
    <name evidence="7" type="ORF">CGZ94_01750</name>
</gene>
<dbReference type="Gene3D" id="1.10.10.10">
    <property type="entry name" value="Winged helix-like DNA-binding domain superfamily/Winged helix DNA-binding domain"/>
    <property type="match status" value="1"/>
</dbReference>
<dbReference type="SMART" id="SM00345">
    <property type="entry name" value="HTH_GNTR"/>
    <property type="match status" value="1"/>
</dbReference>
<evidence type="ECO:0000313" key="8">
    <source>
        <dbReference type="Proteomes" id="UP000215896"/>
    </source>
</evidence>
<name>A0A255GSL5_9ACTN</name>
<protein>
    <submittedName>
        <fullName evidence="7">GntR family transcriptional regulator</fullName>
    </submittedName>
</protein>
<dbReference type="InterPro" id="IPR051446">
    <property type="entry name" value="HTH_trans_reg/aminotransferase"/>
</dbReference>
<keyword evidence="3" id="KW-0805">Transcription regulation</keyword>
<keyword evidence="4" id="KW-0238">DNA-binding</keyword>
<evidence type="ECO:0000256" key="4">
    <source>
        <dbReference type="ARBA" id="ARBA00023125"/>
    </source>
</evidence>
<dbReference type="InterPro" id="IPR015421">
    <property type="entry name" value="PyrdxlP-dep_Trfase_major"/>
</dbReference>
<dbReference type="InterPro" id="IPR036390">
    <property type="entry name" value="WH_DNA-bd_sf"/>
</dbReference>
<comment type="caution">
    <text evidence="7">The sequence shown here is derived from an EMBL/GenBank/DDBJ whole genome shotgun (WGS) entry which is preliminary data.</text>
</comment>
<dbReference type="Gene3D" id="3.40.640.10">
    <property type="entry name" value="Type I PLP-dependent aspartate aminotransferase-like (Major domain)"/>
    <property type="match status" value="1"/>
</dbReference>
<keyword evidence="2" id="KW-0663">Pyridoxal phosphate</keyword>
<dbReference type="PANTHER" id="PTHR46577">
    <property type="entry name" value="HTH-TYPE TRANSCRIPTIONAL REGULATORY PROTEIN GABR"/>
    <property type="match status" value="1"/>
</dbReference>